<dbReference type="RefSeq" id="WP_238808509.1">
    <property type="nucleotide sequence ID" value="NZ_CAKLPY010000005.1"/>
</dbReference>
<dbReference type="InterPro" id="IPR008792">
    <property type="entry name" value="PQQD"/>
</dbReference>
<dbReference type="InterPro" id="IPR041881">
    <property type="entry name" value="PqqD_sf"/>
</dbReference>
<evidence type="ECO:0000313" key="2">
    <source>
        <dbReference type="Proteomes" id="UP000837932"/>
    </source>
</evidence>
<sequence>MNTFKVNHDKILFTQLGEEGVIFDIEKNDYITLNETFFKILQSIEQGKNQNEIVIDFCKEYDISEEDCRTDVNTAIEQLLDKQFVIL</sequence>
<comment type="caution">
    <text evidence="1">The sequence shown here is derived from an EMBL/GenBank/DDBJ whole genome shotgun (WGS) entry which is preliminary data.</text>
</comment>
<accession>A0ABM9AVE7</accession>
<reference evidence="1" key="1">
    <citation type="submission" date="2021-12" db="EMBL/GenBank/DDBJ databases">
        <authorList>
            <person name="Rodrigo-Torres L."/>
            <person name="Arahal R. D."/>
            <person name="Lucena T."/>
        </authorList>
    </citation>
    <scope>NUCLEOTIDE SEQUENCE</scope>
    <source>
        <strain evidence="1">CECT 8858</strain>
    </source>
</reference>
<dbReference type="EMBL" id="CAKLPY010000005">
    <property type="protein sequence ID" value="CAH0997700.1"/>
    <property type="molecule type" value="Genomic_DNA"/>
</dbReference>
<organism evidence="1 2">
    <name type="scientific">Emticicia aquatica</name>
    <dbReference type="NCBI Taxonomy" id="1681835"/>
    <lineage>
        <taxon>Bacteria</taxon>
        <taxon>Pseudomonadati</taxon>
        <taxon>Bacteroidota</taxon>
        <taxon>Cytophagia</taxon>
        <taxon>Cytophagales</taxon>
        <taxon>Leadbetterellaceae</taxon>
        <taxon>Emticicia</taxon>
    </lineage>
</organism>
<gene>
    <name evidence="1" type="ORF">EMA8858_03834</name>
</gene>
<dbReference type="Gene3D" id="1.10.10.1150">
    <property type="entry name" value="Coenzyme PQQ synthesis protein D (PqqD)"/>
    <property type="match status" value="1"/>
</dbReference>
<dbReference type="Proteomes" id="UP000837932">
    <property type="component" value="Unassembled WGS sequence"/>
</dbReference>
<proteinExistence type="predicted"/>
<keyword evidence="2" id="KW-1185">Reference proteome</keyword>
<evidence type="ECO:0000313" key="1">
    <source>
        <dbReference type="EMBL" id="CAH0997700.1"/>
    </source>
</evidence>
<evidence type="ECO:0008006" key="3">
    <source>
        <dbReference type="Google" id="ProtNLM"/>
    </source>
</evidence>
<dbReference type="Pfam" id="PF05402">
    <property type="entry name" value="PqqD"/>
    <property type="match status" value="1"/>
</dbReference>
<name>A0ABM9AVE7_9BACT</name>
<protein>
    <recommendedName>
        <fullName evidence="3">PqqD family protein</fullName>
    </recommendedName>
</protein>